<dbReference type="HOGENOM" id="CLU_026771_1_1_7"/>
<dbReference type="Pfam" id="PF13671">
    <property type="entry name" value="AAA_33"/>
    <property type="match status" value="1"/>
</dbReference>
<dbReference type="SUPFAM" id="SSF56112">
    <property type="entry name" value="Protein kinase-like (PK-like)"/>
    <property type="match status" value="1"/>
</dbReference>
<dbReference type="AlphaFoldDB" id="A5G369"/>
<dbReference type="KEGG" id="gur:Gura_2047"/>
<dbReference type="SUPFAM" id="SSF52540">
    <property type="entry name" value="P-loop containing nucleoside triphosphate hydrolases"/>
    <property type="match status" value="1"/>
</dbReference>
<dbReference type="STRING" id="351605.Gura_2047"/>
<dbReference type="Proteomes" id="UP000006695">
    <property type="component" value="Chromosome"/>
</dbReference>
<dbReference type="Gene3D" id="3.40.50.300">
    <property type="entry name" value="P-loop containing nucleotide triphosphate hydrolases"/>
    <property type="match status" value="1"/>
</dbReference>
<evidence type="ECO:0000313" key="2">
    <source>
        <dbReference type="Proteomes" id="UP000006695"/>
    </source>
</evidence>
<sequence length="520" mass="59599">MAQMLIKSLLNTRAYPESTTSVHLLQTHISFLFITDNFVYKIKKPVDFGFLNFTTLDRRRFYCDEEVRLNRRLCADIYLGVVEVRESPAGIVIDGEGRIIDYAVKMKRLPEERMLHRLLAEEKVTDEDMRRIARTIAEFHRIAGRSEEIDGYGSVENISRNWEENFQQLTEFIGISLSKKDLRIIREWVKDFISQNRSLFAERVTKGFIRECDGDIHSENICLTDKVYVFDCIEFNKRFRYSDTAADIAFLLMDLDYHGKSSFSSILLDEYQEATGDRELPALLDFYKTYRAVVRGKVESFRLNDPNITEEEKEGARGKAKLYFRLARGYILRRRLTPSLIITCGLMGSGKSAIASAMAFELGIGTVAADAVRKEISGLPVYSHDRSNYGQGIYTPAFNEATYEELLNRSEKSLIAGQSIVVDATFRRKGDRARFRSLAEKLGAPVIIILTSCPDKIIKQRLDDRMNKPAAISDGRWKLFHKQKKEFEPVEANEGNIIPIDTSGPLLDNVDDILKRLELL</sequence>
<accession>A5G369</accession>
<dbReference type="OrthoDB" id="9810277at2"/>
<organism evidence="1 2">
    <name type="scientific">Geotalea uraniireducens (strain Rf4)</name>
    <name type="common">Geobacter uraniireducens</name>
    <dbReference type="NCBI Taxonomy" id="351605"/>
    <lineage>
        <taxon>Bacteria</taxon>
        <taxon>Pseudomonadati</taxon>
        <taxon>Thermodesulfobacteriota</taxon>
        <taxon>Desulfuromonadia</taxon>
        <taxon>Geobacterales</taxon>
        <taxon>Geobacteraceae</taxon>
        <taxon>Geotalea</taxon>
    </lineage>
</organism>
<reference evidence="1 2" key="1">
    <citation type="submission" date="2007-05" db="EMBL/GenBank/DDBJ databases">
        <title>Complete sequence of Geobacter uraniireducens Rf4.</title>
        <authorList>
            <consortium name="US DOE Joint Genome Institute"/>
            <person name="Copeland A."/>
            <person name="Lucas S."/>
            <person name="Lapidus A."/>
            <person name="Barry K."/>
            <person name="Detter J.C."/>
            <person name="Glavina del Rio T."/>
            <person name="Hammon N."/>
            <person name="Israni S."/>
            <person name="Dalin E."/>
            <person name="Tice H."/>
            <person name="Pitluck S."/>
            <person name="Chertkov O."/>
            <person name="Brettin T."/>
            <person name="Bruce D."/>
            <person name="Han C."/>
            <person name="Schmutz J."/>
            <person name="Larimer F."/>
            <person name="Land M."/>
            <person name="Hauser L."/>
            <person name="Kyrpides N."/>
            <person name="Mikhailova N."/>
            <person name="Shelobolina E."/>
            <person name="Aklujkar M."/>
            <person name="Lovley D."/>
            <person name="Richardson P."/>
        </authorList>
    </citation>
    <scope>NUCLEOTIDE SEQUENCE [LARGE SCALE GENOMIC DNA]</scope>
    <source>
        <strain evidence="1 2">Rf4</strain>
    </source>
</reference>
<keyword evidence="2" id="KW-1185">Reference proteome</keyword>
<dbReference type="RefSeq" id="WP_011938940.1">
    <property type="nucleotide sequence ID" value="NC_009483.1"/>
</dbReference>
<name>A5G369_GEOUR</name>
<dbReference type="InterPro" id="IPR052732">
    <property type="entry name" value="Cell-binding_unc_protein"/>
</dbReference>
<evidence type="ECO:0000313" key="1">
    <source>
        <dbReference type="EMBL" id="ABQ26237.1"/>
    </source>
</evidence>
<gene>
    <name evidence="1" type="ordered locus">Gura_2047</name>
</gene>
<dbReference type="PANTHER" id="PTHR43883:SF1">
    <property type="entry name" value="GLUCONOKINASE"/>
    <property type="match status" value="1"/>
</dbReference>
<protein>
    <submittedName>
        <fullName evidence="1">Uncharacterized protein-like protein</fullName>
    </submittedName>
</protein>
<dbReference type="InterPro" id="IPR027417">
    <property type="entry name" value="P-loop_NTPase"/>
</dbReference>
<dbReference type="PANTHER" id="PTHR43883">
    <property type="entry name" value="SLR0207 PROTEIN"/>
    <property type="match status" value="1"/>
</dbReference>
<proteinExistence type="predicted"/>
<dbReference type="InterPro" id="IPR011009">
    <property type="entry name" value="Kinase-like_dom_sf"/>
</dbReference>
<dbReference type="EMBL" id="CP000698">
    <property type="protein sequence ID" value="ABQ26237.1"/>
    <property type="molecule type" value="Genomic_DNA"/>
</dbReference>